<dbReference type="STRING" id="1349421.OI18_10820"/>
<comment type="caution">
    <text evidence="3">The sequence shown here is derived from an EMBL/GenBank/DDBJ whole genome shotgun (WGS) entry which is preliminary data.</text>
</comment>
<gene>
    <name evidence="3" type="ORF">OI18_10820</name>
</gene>
<dbReference type="CDD" id="cd17557">
    <property type="entry name" value="REC_Rcp-like"/>
    <property type="match status" value="1"/>
</dbReference>
<dbReference type="InterPro" id="IPR001789">
    <property type="entry name" value="Sig_transdc_resp-reg_receiver"/>
</dbReference>
<evidence type="ECO:0000313" key="4">
    <source>
        <dbReference type="Proteomes" id="UP000031408"/>
    </source>
</evidence>
<dbReference type="InterPro" id="IPR052893">
    <property type="entry name" value="TCS_response_regulator"/>
</dbReference>
<dbReference type="OrthoDB" id="7631574at2"/>
<dbReference type="SMART" id="SM00448">
    <property type="entry name" value="REC"/>
    <property type="match status" value="1"/>
</dbReference>
<dbReference type="PANTHER" id="PTHR44520">
    <property type="entry name" value="RESPONSE REGULATOR RCP1-RELATED"/>
    <property type="match status" value="1"/>
</dbReference>
<dbReference type="Pfam" id="PF00072">
    <property type="entry name" value="Response_reg"/>
    <property type="match status" value="1"/>
</dbReference>
<feature type="domain" description="Response regulatory" evidence="2">
    <location>
        <begin position="5"/>
        <end position="130"/>
    </location>
</feature>
<dbReference type="EMBL" id="JSVC01000011">
    <property type="protein sequence ID" value="KIC94589.1"/>
    <property type="molecule type" value="Genomic_DNA"/>
</dbReference>
<proteinExistence type="predicted"/>
<dbReference type="InterPro" id="IPR011006">
    <property type="entry name" value="CheY-like_superfamily"/>
</dbReference>
<keyword evidence="1" id="KW-0597">Phosphoprotein</keyword>
<sequence length="144" mass="16355">MKEIHILLIEDNEGDVILTLEALKEGKVKNRVTVINNGWDAWLFLKKEGRYFSVETPDLILLDINLPKLNGKEVLNKIKHDDLLKKIPVVILTTSSAENDVLDAYNLHANCYITKPVSYRDFADVVHKVGGFWNSTVTLPKNQV</sequence>
<accession>A0A0C1IVU7</accession>
<dbReference type="PROSITE" id="PS50110">
    <property type="entry name" value="RESPONSE_REGULATORY"/>
    <property type="match status" value="1"/>
</dbReference>
<reference evidence="3 4" key="1">
    <citation type="submission" date="2014-11" db="EMBL/GenBank/DDBJ databases">
        <title>Genome sequence of Flavihumibacter solisilvae 3-3.</title>
        <authorList>
            <person name="Zhou G."/>
            <person name="Li M."/>
            <person name="Wang G."/>
        </authorList>
    </citation>
    <scope>NUCLEOTIDE SEQUENCE [LARGE SCALE GENOMIC DNA]</scope>
    <source>
        <strain evidence="3 4">3-3</strain>
    </source>
</reference>
<dbReference type="PANTHER" id="PTHR44520:SF2">
    <property type="entry name" value="RESPONSE REGULATOR RCP1"/>
    <property type="match status" value="1"/>
</dbReference>
<dbReference type="GO" id="GO:0000160">
    <property type="term" value="P:phosphorelay signal transduction system"/>
    <property type="evidence" value="ECO:0007669"/>
    <property type="project" value="InterPro"/>
</dbReference>
<dbReference type="SUPFAM" id="SSF52172">
    <property type="entry name" value="CheY-like"/>
    <property type="match status" value="1"/>
</dbReference>
<feature type="modified residue" description="4-aspartylphosphate" evidence="1">
    <location>
        <position position="63"/>
    </location>
</feature>
<dbReference type="Gene3D" id="3.40.50.2300">
    <property type="match status" value="1"/>
</dbReference>
<dbReference type="RefSeq" id="WP_039139802.1">
    <property type="nucleotide sequence ID" value="NZ_JSVC01000011.1"/>
</dbReference>
<evidence type="ECO:0000259" key="2">
    <source>
        <dbReference type="PROSITE" id="PS50110"/>
    </source>
</evidence>
<protein>
    <recommendedName>
        <fullName evidence="2">Response regulatory domain-containing protein</fullName>
    </recommendedName>
</protein>
<evidence type="ECO:0000256" key="1">
    <source>
        <dbReference type="PROSITE-ProRule" id="PRU00169"/>
    </source>
</evidence>
<name>A0A0C1IVU7_9BACT</name>
<keyword evidence="4" id="KW-1185">Reference proteome</keyword>
<evidence type="ECO:0000313" key="3">
    <source>
        <dbReference type="EMBL" id="KIC94589.1"/>
    </source>
</evidence>
<dbReference type="Proteomes" id="UP000031408">
    <property type="component" value="Unassembled WGS sequence"/>
</dbReference>
<organism evidence="3 4">
    <name type="scientific">Flavihumibacter solisilvae</name>
    <dbReference type="NCBI Taxonomy" id="1349421"/>
    <lineage>
        <taxon>Bacteria</taxon>
        <taxon>Pseudomonadati</taxon>
        <taxon>Bacteroidota</taxon>
        <taxon>Chitinophagia</taxon>
        <taxon>Chitinophagales</taxon>
        <taxon>Chitinophagaceae</taxon>
        <taxon>Flavihumibacter</taxon>
    </lineage>
</organism>
<dbReference type="AlphaFoldDB" id="A0A0C1IVU7"/>